<dbReference type="Gene3D" id="3.40.190.10">
    <property type="entry name" value="Periplasmic binding protein-like II"/>
    <property type="match status" value="2"/>
</dbReference>
<evidence type="ECO:0000256" key="1">
    <source>
        <dbReference type="ARBA" id="ARBA00009437"/>
    </source>
</evidence>
<reference evidence="6 7" key="1">
    <citation type="submission" date="2017-05" db="EMBL/GenBank/DDBJ databases">
        <authorList>
            <person name="Song R."/>
            <person name="Chenine A.L."/>
            <person name="Ruprecht R.M."/>
        </authorList>
    </citation>
    <scope>NUCLEOTIDE SEQUENCE [LARGE SCALE GENOMIC DNA]</scope>
    <source>
        <strain evidence="6 7">CECT 8899</strain>
    </source>
</reference>
<evidence type="ECO:0000256" key="4">
    <source>
        <dbReference type="ARBA" id="ARBA00023163"/>
    </source>
</evidence>
<accession>A0A238LI15</accession>
<dbReference type="PROSITE" id="PS50931">
    <property type="entry name" value="HTH_LYSR"/>
    <property type="match status" value="1"/>
</dbReference>
<dbReference type="EMBL" id="FXZK01000007">
    <property type="protein sequence ID" value="SMY09183.1"/>
    <property type="molecule type" value="Genomic_DNA"/>
</dbReference>
<evidence type="ECO:0000259" key="5">
    <source>
        <dbReference type="PROSITE" id="PS50931"/>
    </source>
</evidence>
<feature type="domain" description="HTH lysR-type" evidence="5">
    <location>
        <begin position="6"/>
        <end position="63"/>
    </location>
</feature>
<dbReference type="Pfam" id="PF03466">
    <property type="entry name" value="LysR_substrate"/>
    <property type="match status" value="1"/>
</dbReference>
<dbReference type="AlphaFoldDB" id="A0A238LI15"/>
<keyword evidence="3" id="KW-0238">DNA-binding</keyword>
<evidence type="ECO:0000256" key="3">
    <source>
        <dbReference type="ARBA" id="ARBA00023125"/>
    </source>
</evidence>
<dbReference type="PANTHER" id="PTHR30118">
    <property type="entry name" value="HTH-TYPE TRANSCRIPTIONAL REGULATOR LEUO-RELATED"/>
    <property type="match status" value="1"/>
</dbReference>
<keyword evidence="4" id="KW-0804">Transcription</keyword>
<dbReference type="CDD" id="cd08417">
    <property type="entry name" value="PBP2_Nitroaromatics_like"/>
    <property type="match status" value="1"/>
</dbReference>
<evidence type="ECO:0000256" key="2">
    <source>
        <dbReference type="ARBA" id="ARBA00023015"/>
    </source>
</evidence>
<dbReference type="InterPro" id="IPR050389">
    <property type="entry name" value="LysR-type_TF"/>
</dbReference>
<dbReference type="RefSeq" id="WP_093993362.1">
    <property type="nucleotide sequence ID" value="NZ_FXZK01000007.1"/>
</dbReference>
<name>A0A238LI15_9RHOB</name>
<dbReference type="InterPro" id="IPR000847">
    <property type="entry name" value="LysR_HTH_N"/>
</dbReference>
<dbReference type="GO" id="GO:0003677">
    <property type="term" value="F:DNA binding"/>
    <property type="evidence" value="ECO:0007669"/>
    <property type="project" value="UniProtKB-KW"/>
</dbReference>
<dbReference type="SUPFAM" id="SSF53850">
    <property type="entry name" value="Periplasmic binding protein-like II"/>
    <property type="match status" value="1"/>
</dbReference>
<organism evidence="6 7">
    <name type="scientific">Flavimaricola marinus</name>
    <dbReference type="NCBI Taxonomy" id="1819565"/>
    <lineage>
        <taxon>Bacteria</taxon>
        <taxon>Pseudomonadati</taxon>
        <taxon>Pseudomonadota</taxon>
        <taxon>Alphaproteobacteria</taxon>
        <taxon>Rhodobacterales</taxon>
        <taxon>Paracoccaceae</taxon>
        <taxon>Flavimaricola</taxon>
    </lineage>
</organism>
<dbReference type="OrthoDB" id="528082at2"/>
<evidence type="ECO:0000313" key="7">
    <source>
        <dbReference type="Proteomes" id="UP000201613"/>
    </source>
</evidence>
<comment type="similarity">
    <text evidence="1">Belongs to the LysR transcriptional regulatory family.</text>
</comment>
<dbReference type="Pfam" id="PF00126">
    <property type="entry name" value="HTH_1"/>
    <property type="match status" value="1"/>
</dbReference>
<dbReference type="InterPro" id="IPR005119">
    <property type="entry name" value="LysR_subst-bd"/>
</dbReference>
<dbReference type="PANTHER" id="PTHR30118:SF15">
    <property type="entry name" value="TRANSCRIPTIONAL REGULATORY PROTEIN"/>
    <property type="match status" value="1"/>
</dbReference>
<keyword evidence="7" id="KW-1185">Reference proteome</keyword>
<keyword evidence="2" id="KW-0805">Transcription regulation</keyword>
<proteinExistence type="inferred from homology"/>
<dbReference type="InterPro" id="IPR036390">
    <property type="entry name" value="WH_DNA-bd_sf"/>
</dbReference>
<dbReference type="PRINTS" id="PR00039">
    <property type="entry name" value="HTHLYSR"/>
</dbReference>
<gene>
    <name evidence="6" type="primary">leuO</name>
    <name evidence="6" type="ORF">LOM8899_03346</name>
</gene>
<dbReference type="InterPro" id="IPR037402">
    <property type="entry name" value="YidZ_PBP2"/>
</dbReference>
<dbReference type="Gene3D" id="1.10.10.10">
    <property type="entry name" value="Winged helix-like DNA-binding domain superfamily/Winged helix DNA-binding domain"/>
    <property type="match status" value="1"/>
</dbReference>
<dbReference type="InterPro" id="IPR036388">
    <property type="entry name" value="WH-like_DNA-bd_sf"/>
</dbReference>
<dbReference type="SUPFAM" id="SSF46785">
    <property type="entry name" value="Winged helix' DNA-binding domain"/>
    <property type="match status" value="1"/>
</dbReference>
<evidence type="ECO:0000313" key="6">
    <source>
        <dbReference type="EMBL" id="SMY09183.1"/>
    </source>
</evidence>
<dbReference type="GO" id="GO:0003700">
    <property type="term" value="F:DNA-binding transcription factor activity"/>
    <property type="evidence" value="ECO:0007669"/>
    <property type="project" value="InterPro"/>
</dbReference>
<sequence length="328" mass="35992">MNLSGFDLNLLKVLDAMLREGTTTAAGARIGLSQPAVSAALSRLRGQLNDPLFVREGQRLAPTHFALSLQGPLQEALALIDAVLDGPAEFDPAKAQMTFRMSGSDFFSELLFPRLLAQLRRDAPGITLQLVDLVFMSTLDAVENFDIDLVFWPRMDTPARLTWQDLITSDFITCAPVDHPRLRRAGIGDGDPIPVDLYCDLDHAHFAPDPSMSTQIDEALAKIGRARRVVVSLPTFTGVYGAVADGGLIGYLPKQFALARKWEGKITMHPIPLPIETNYLTMIWHTRMTHKASHQWMRAQISRILAQFSDDRVAPDAGAAAPVTLPTG</sequence>
<protein>
    <submittedName>
        <fullName evidence="6">HTH-type transcriptional regulator LeuO</fullName>
    </submittedName>
</protein>
<dbReference type="Proteomes" id="UP000201613">
    <property type="component" value="Unassembled WGS sequence"/>
</dbReference>